<accession>A0A8H7QC03</accession>
<dbReference type="GO" id="GO:0030735">
    <property type="term" value="F:carnosine N-methyltransferase activity"/>
    <property type="evidence" value="ECO:0007669"/>
    <property type="project" value="UniProtKB-EC"/>
</dbReference>
<gene>
    <name evidence="7" type="ORF">INT46_002421</name>
</gene>
<evidence type="ECO:0000313" key="7">
    <source>
        <dbReference type="EMBL" id="KAG2190109.1"/>
    </source>
</evidence>
<evidence type="ECO:0000313" key="8">
    <source>
        <dbReference type="Proteomes" id="UP000650833"/>
    </source>
</evidence>
<evidence type="ECO:0000256" key="6">
    <source>
        <dbReference type="SAM" id="MobiDB-lite"/>
    </source>
</evidence>
<dbReference type="EMBL" id="JAEPRC010001056">
    <property type="protein sequence ID" value="KAG2190109.1"/>
    <property type="molecule type" value="Genomic_DNA"/>
</dbReference>
<feature type="region of interest" description="Disordered" evidence="6">
    <location>
        <begin position="1"/>
        <end position="20"/>
    </location>
</feature>
<feature type="region of interest" description="Disordered" evidence="6">
    <location>
        <begin position="100"/>
        <end position="124"/>
    </location>
</feature>
<evidence type="ECO:0000256" key="1">
    <source>
        <dbReference type="ARBA" id="ARBA00010086"/>
    </source>
</evidence>
<dbReference type="PANTHER" id="PTHR12303">
    <property type="entry name" value="CARNOSINE N-METHYLTRANSFERASE"/>
    <property type="match status" value="1"/>
</dbReference>
<keyword evidence="8" id="KW-1185">Reference proteome</keyword>
<dbReference type="Gene3D" id="3.40.50.150">
    <property type="entry name" value="Vaccinia Virus protein VP39"/>
    <property type="match status" value="1"/>
</dbReference>
<dbReference type="OrthoDB" id="978at2759"/>
<comment type="caution">
    <text evidence="7">The sequence shown here is derived from an EMBL/GenBank/DDBJ whole genome shotgun (WGS) entry which is preliminary data.</text>
</comment>
<name>A0A8H7QC03_9FUNG</name>
<keyword evidence="5" id="KW-0949">S-adenosyl-L-methionine</keyword>
<dbReference type="InterPro" id="IPR012901">
    <property type="entry name" value="CARME"/>
</dbReference>
<evidence type="ECO:0000256" key="3">
    <source>
        <dbReference type="ARBA" id="ARBA00022603"/>
    </source>
</evidence>
<dbReference type="EC" id="2.1.1.22" evidence="2"/>
<proteinExistence type="inferred from homology"/>
<dbReference type="Proteomes" id="UP000650833">
    <property type="component" value="Unassembled WGS sequence"/>
</dbReference>
<dbReference type="PANTHER" id="PTHR12303:SF6">
    <property type="entry name" value="CARNOSINE N-METHYLTRANSFERASE"/>
    <property type="match status" value="1"/>
</dbReference>
<dbReference type="Pfam" id="PF07942">
    <property type="entry name" value="CARME"/>
    <property type="match status" value="1"/>
</dbReference>
<evidence type="ECO:0000256" key="2">
    <source>
        <dbReference type="ARBA" id="ARBA00012003"/>
    </source>
</evidence>
<dbReference type="SUPFAM" id="SSF53335">
    <property type="entry name" value="S-adenosyl-L-methionine-dependent methyltransferases"/>
    <property type="match status" value="1"/>
</dbReference>
<dbReference type="GO" id="GO:0032259">
    <property type="term" value="P:methylation"/>
    <property type="evidence" value="ECO:0007669"/>
    <property type="project" value="UniProtKB-KW"/>
</dbReference>
<keyword evidence="4" id="KW-0808">Transferase</keyword>
<evidence type="ECO:0000256" key="4">
    <source>
        <dbReference type="ARBA" id="ARBA00022679"/>
    </source>
</evidence>
<dbReference type="AlphaFoldDB" id="A0A8H7QC03"/>
<sequence>MEHQHHHQHDENHHTHSHDQAIEDPIQSEQLHLIKVITAFAYYKRHSLNHNHRRRRDYLSLSEHHKKLIPDYLDKVNQIDGRIEENMKLIRAIVKSASMFTEDTDEQEQDSQKQQDPPVSPMDMDKVRSTLKQFVRDWSKEGECERKVTYEPIIQELNEIYKNLPMRDRGAVRVLVPGAGLGRLAFDIAKAGFSCQGNEFSYFMLFASHFVLNRMKIENEYKIYPFIHSNSNIKSDEKQLDPIMVPDVLPANLLETVDFSMVAGDFIEVYSQENNREAWDVVVTCFFMDTAKNILEYMEIIHKTLKQNGTWINIGPLLYHFEDSSSGDASIELSLEQVKQVARKIGFEIRKETMVPTTYTSNPDGMLKYVYDCAFWTAVKI</sequence>
<organism evidence="7 8">
    <name type="scientific">Mucor plumbeus</name>
    <dbReference type="NCBI Taxonomy" id="97098"/>
    <lineage>
        <taxon>Eukaryota</taxon>
        <taxon>Fungi</taxon>
        <taxon>Fungi incertae sedis</taxon>
        <taxon>Mucoromycota</taxon>
        <taxon>Mucoromycotina</taxon>
        <taxon>Mucoromycetes</taxon>
        <taxon>Mucorales</taxon>
        <taxon>Mucorineae</taxon>
        <taxon>Mucoraceae</taxon>
        <taxon>Mucor</taxon>
    </lineage>
</organism>
<reference evidence="7" key="1">
    <citation type="submission" date="2020-12" db="EMBL/GenBank/DDBJ databases">
        <title>Metabolic potential, ecology and presence of endohyphal bacteria is reflected in genomic diversity of Mucoromycotina.</title>
        <authorList>
            <person name="Muszewska A."/>
            <person name="Okrasinska A."/>
            <person name="Steczkiewicz K."/>
            <person name="Drgas O."/>
            <person name="Orlowska M."/>
            <person name="Perlinska-Lenart U."/>
            <person name="Aleksandrzak-Piekarczyk T."/>
            <person name="Szatraj K."/>
            <person name="Zielenkiewicz U."/>
            <person name="Pilsyk S."/>
            <person name="Malc E."/>
            <person name="Mieczkowski P."/>
            <person name="Kruszewska J.S."/>
            <person name="Biernat P."/>
            <person name="Pawlowska J."/>
        </authorList>
    </citation>
    <scope>NUCLEOTIDE SEQUENCE</scope>
    <source>
        <strain evidence="7">CBS 226.32</strain>
    </source>
</reference>
<protein>
    <recommendedName>
        <fullName evidence="2">carnosine N-methyltransferase</fullName>
        <ecNumber evidence="2">2.1.1.22</ecNumber>
    </recommendedName>
</protein>
<evidence type="ECO:0000256" key="5">
    <source>
        <dbReference type="ARBA" id="ARBA00022691"/>
    </source>
</evidence>
<comment type="similarity">
    <text evidence="1">Belongs to the carnosine N-methyltransferase family.</text>
</comment>
<dbReference type="SMART" id="SM01296">
    <property type="entry name" value="N2227"/>
    <property type="match status" value="1"/>
</dbReference>
<keyword evidence="3" id="KW-0489">Methyltransferase</keyword>
<dbReference type="InterPro" id="IPR029063">
    <property type="entry name" value="SAM-dependent_MTases_sf"/>
</dbReference>